<evidence type="ECO:0000256" key="2">
    <source>
        <dbReference type="ARBA" id="ARBA00009045"/>
    </source>
</evidence>
<evidence type="ECO:0000256" key="6">
    <source>
        <dbReference type="ARBA" id="ARBA00023136"/>
    </source>
</evidence>
<evidence type="ECO:0000256" key="3">
    <source>
        <dbReference type="ARBA" id="ARBA00022692"/>
    </source>
</evidence>
<dbReference type="AlphaFoldDB" id="A0A6J5ZYG6"/>
<name>A0A6J5ZYG6_9ZZZZ</name>
<dbReference type="SUPFAM" id="SSF144091">
    <property type="entry name" value="Rhomboid-like"/>
    <property type="match status" value="1"/>
</dbReference>
<feature type="transmembrane region" description="Helical" evidence="7">
    <location>
        <begin position="149"/>
        <end position="168"/>
    </location>
</feature>
<dbReference type="GO" id="GO:0016020">
    <property type="term" value="C:membrane"/>
    <property type="evidence" value="ECO:0007669"/>
    <property type="project" value="UniProtKB-SubCell"/>
</dbReference>
<dbReference type="PANTHER" id="PTHR43731">
    <property type="entry name" value="RHOMBOID PROTEASE"/>
    <property type="match status" value="1"/>
</dbReference>
<dbReference type="InterPro" id="IPR035952">
    <property type="entry name" value="Rhomboid-like_sf"/>
</dbReference>
<sequence length="279" mass="28204">MSTTSTATTCYRHPSRETAVSCSGCGKPICTDCMTPSPVGMRCPDCATQSGKAVRLPVLSGRTETPVVTITLIGLSVLGFLLGGGFPGGAQTQLFYDGGLAAVPVAGGEYWRLVTSGFLHAGLMHLAFNMILLWFIGSQMEPQLGRGRFLALYVVSLLGGSFGAILLSPNALTVGASGAIFGLMGAACAIIYARGGNPLQSGIGMLLVFNVVFSFVLSNVSIGGHLGGLTAGALAGGAFVMAERKGNPAIGWAACAAIGIVALVGSLLLSAAAVPTFIG</sequence>
<dbReference type="Pfam" id="PF01694">
    <property type="entry name" value="Rhomboid"/>
    <property type="match status" value="1"/>
</dbReference>
<organism evidence="9">
    <name type="scientific">freshwater metagenome</name>
    <dbReference type="NCBI Taxonomy" id="449393"/>
    <lineage>
        <taxon>unclassified sequences</taxon>
        <taxon>metagenomes</taxon>
        <taxon>ecological metagenomes</taxon>
    </lineage>
</organism>
<dbReference type="PANTHER" id="PTHR43731:SF14">
    <property type="entry name" value="PRESENILIN-ASSOCIATED RHOMBOID-LIKE PROTEIN, MITOCHONDRIAL"/>
    <property type="match status" value="1"/>
</dbReference>
<evidence type="ECO:0000313" key="9">
    <source>
        <dbReference type="EMBL" id="CAB4345847.1"/>
    </source>
</evidence>
<feature type="transmembrane region" description="Helical" evidence="7">
    <location>
        <begin position="118"/>
        <end position="137"/>
    </location>
</feature>
<keyword evidence="3 7" id="KW-0812">Transmembrane</keyword>
<dbReference type="GO" id="GO:0004252">
    <property type="term" value="F:serine-type endopeptidase activity"/>
    <property type="evidence" value="ECO:0007669"/>
    <property type="project" value="InterPro"/>
</dbReference>
<dbReference type="InterPro" id="IPR050925">
    <property type="entry name" value="Rhomboid_protease_S54"/>
</dbReference>
<evidence type="ECO:0000256" key="4">
    <source>
        <dbReference type="ARBA" id="ARBA00022801"/>
    </source>
</evidence>
<evidence type="ECO:0000259" key="8">
    <source>
        <dbReference type="Pfam" id="PF01694"/>
    </source>
</evidence>
<dbReference type="InterPro" id="IPR022764">
    <property type="entry name" value="Peptidase_S54_rhomboid_dom"/>
</dbReference>
<keyword evidence="4" id="KW-0378">Hydrolase</keyword>
<dbReference type="Gene3D" id="1.20.1540.10">
    <property type="entry name" value="Rhomboid-like"/>
    <property type="match status" value="1"/>
</dbReference>
<accession>A0A6J5ZYG6</accession>
<evidence type="ECO:0000256" key="1">
    <source>
        <dbReference type="ARBA" id="ARBA00004141"/>
    </source>
</evidence>
<feature type="domain" description="Peptidase S54 rhomboid" evidence="8">
    <location>
        <begin position="108"/>
        <end position="238"/>
    </location>
</feature>
<feature type="transmembrane region" description="Helical" evidence="7">
    <location>
        <begin position="65"/>
        <end position="86"/>
    </location>
</feature>
<evidence type="ECO:0000256" key="7">
    <source>
        <dbReference type="SAM" id="Phobius"/>
    </source>
</evidence>
<proteinExistence type="inferred from homology"/>
<comment type="subcellular location">
    <subcellularLocation>
        <location evidence="1">Membrane</location>
        <topology evidence="1">Multi-pass membrane protein</topology>
    </subcellularLocation>
</comment>
<keyword evidence="5 7" id="KW-1133">Transmembrane helix</keyword>
<dbReference type="EMBL" id="CAESAN010000101">
    <property type="protein sequence ID" value="CAB4345847.1"/>
    <property type="molecule type" value="Genomic_DNA"/>
</dbReference>
<feature type="transmembrane region" description="Helical" evidence="7">
    <location>
        <begin position="174"/>
        <end position="192"/>
    </location>
</feature>
<keyword evidence="6 7" id="KW-0472">Membrane</keyword>
<evidence type="ECO:0000256" key="5">
    <source>
        <dbReference type="ARBA" id="ARBA00022989"/>
    </source>
</evidence>
<protein>
    <submittedName>
        <fullName evidence="9">Unannotated protein</fullName>
    </submittedName>
</protein>
<feature type="transmembrane region" description="Helical" evidence="7">
    <location>
        <begin position="249"/>
        <end position="278"/>
    </location>
</feature>
<reference evidence="9" key="1">
    <citation type="submission" date="2020-05" db="EMBL/GenBank/DDBJ databases">
        <authorList>
            <person name="Chiriac C."/>
            <person name="Salcher M."/>
            <person name="Ghai R."/>
            <person name="Kavagutti S V."/>
        </authorList>
    </citation>
    <scope>NUCLEOTIDE SEQUENCE</scope>
</reference>
<gene>
    <name evidence="9" type="ORF">UFOPK3547_01176</name>
</gene>
<comment type="similarity">
    <text evidence="2">Belongs to the peptidase S54 family.</text>
</comment>